<evidence type="ECO:0000259" key="7">
    <source>
        <dbReference type="PROSITE" id="PS51464"/>
    </source>
</evidence>
<dbReference type="SUPFAM" id="SSF53697">
    <property type="entry name" value="SIS domain"/>
    <property type="match status" value="1"/>
</dbReference>
<comment type="caution">
    <text evidence="8">The sequence shown here is derived from an EMBL/GenBank/DDBJ whole genome shotgun (WGS) entry which is preliminary data.</text>
</comment>
<feature type="domain" description="SIS" evidence="7">
    <location>
        <begin position="201"/>
        <end position="343"/>
    </location>
</feature>
<evidence type="ECO:0000256" key="5">
    <source>
        <dbReference type="ARBA" id="ARBA00022737"/>
    </source>
</evidence>
<sequence>MSQSYLAEIAEQPAAIRKLAGLLTPRLAAEVQAIRSAIGRGEIGHVLITGMGGSLFSAYGTWLRLSEGLSVPVSLWDTSELIQQTPGVLRKGTLIIAVSQSGESVELRRMTEIEGGAAARVAVTNTPDNTLSRWASLALATEAGPEQTVSTKTYTAGLAALYLFEQLLLGRDSEALAGEIEALADAAGNVLADLPARLDAMLAFLGHERPLTFIGRGGSYGSAMMAALVTAEAAKAPTQALSGGQFRHGPLELVREGFRSVFFMGGEAATRDLNMRTVADIHRFGGASLTIAPEGAADGAADAGMLLTLPAVAEGLLPVLEILPIQLLMVPMAIARGYEPAKFLNGSKVTVIE</sequence>
<reference evidence="8 9" key="1">
    <citation type="submission" date="2020-08" db="EMBL/GenBank/DDBJ databases">
        <title>Genomic Encyclopedia of Type Strains, Phase IV (KMG-IV): sequencing the most valuable type-strain genomes for metagenomic binning, comparative biology and taxonomic classification.</title>
        <authorList>
            <person name="Goeker M."/>
        </authorList>
    </citation>
    <scope>NUCLEOTIDE SEQUENCE [LARGE SCALE GENOMIC DNA]</scope>
    <source>
        <strain evidence="8 9">DSM 21319</strain>
    </source>
</reference>
<dbReference type="InterPro" id="IPR035490">
    <property type="entry name" value="GlmS/FrlB_SIS"/>
</dbReference>
<protein>
    <recommendedName>
        <fullName evidence="3">Glutamine--fructose-6-phosphate aminotransferase [isomerizing]</fullName>
        <ecNumber evidence="2">2.6.1.16</ecNumber>
    </recommendedName>
</protein>
<keyword evidence="6" id="KW-0315">Glutamine amidotransferase</keyword>
<keyword evidence="9" id="KW-1185">Reference proteome</keyword>
<dbReference type="GO" id="GO:0006002">
    <property type="term" value="P:fructose 6-phosphate metabolic process"/>
    <property type="evidence" value="ECO:0007669"/>
    <property type="project" value="TreeGrafter"/>
</dbReference>
<dbReference type="GO" id="GO:0005829">
    <property type="term" value="C:cytosol"/>
    <property type="evidence" value="ECO:0007669"/>
    <property type="project" value="TreeGrafter"/>
</dbReference>
<dbReference type="EMBL" id="JACHIK010000010">
    <property type="protein sequence ID" value="MBB5043690.1"/>
    <property type="molecule type" value="Genomic_DNA"/>
</dbReference>
<dbReference type="InterPro" id="IPR035466">
    <property type="entry name" value="GlmS/AgaS_SIS"/>
</dbReference>
<dbReference type="GO" id="GO:0006047">
    <property type="term" value="P:UDP-N-acetylglucosamine metabolic process"/>
    <property type="evidence" value="ECO:0007669"/>
    <property type="project" value="TreeGrafter"/>
</dbReference>
<feature type="domain" description="SIS" evidence="7">
    <location>
        <begin position="34"/>
        <end position="174"/>
    </location>
</feature>
<dbReference type="InterPro" id="IPR001347">
    <property type="entry name" value="SIS_dom"/>
</dbReference>
<dbReference type="CDD" id="cd05008">
    <property type="entry name" value="SIS_GlmS_GlmD_1"/>
    <property type="match status" value="1"/>
</dbReference>
<keyword evidence="8" id="KW-0808">Transferase</keyword>
<keyword evidence="5" id="KW-0677">Repeat</keyword>
<dbReference type="GO" id="GO:0004360">
    <property type="term" value="F:glutamine-fructose-6-phosphate transaminase (isomerizing) activity"/>
    <property type="evidence" value="ECO:0007669"/>
    <property type="project" value="UniProtKB-EC"/>
</dbReference>
<dbReference type="PROSITE" id="PS51464">
    <property type="entry name" value="SIS"/>
    <property type="match status" value="2"/>
</dbReference>
<evidence type="ECO:0000256" key="1">
    <source>
        <dbReference type="ARBA" id="ARBA00001031"/>
    </source>
</evidence>
<evidence type="ECO:0000313" key="8">
    <source>
        <dbReference type="EMBL" id="MBB5043690.1"/>
    </source>
</evidence>
<dbReference type="Gene3D" id="3.40.50.10490">
    <property type="entry name" value="Glucose-6-phosphate isomerase like protein, domain 1"/>
    <property type="match status" value="2"/>
</dbReference>
<dbReference type="AlphaFoldDB" id="A0A7W7YWJ7"/>
<dbReference type="GO" id="GO:0006487">
    <property type="term" value="P:protein N-linked glycosylation"/>
    <property type="evidence" value="ECO:0007669"/>
    <property type="project" value="TreeGrafter"/>
</dbReference>
<dbReference type="Pfam" id="PF01380">
    <property type="entry name" value="SIS"/>
    <property type="match status" value="1"/>
</dbReference>
<evidence type="ECO:0000256" key="6">
    <source>
        <dbReference type="ARBA" id="ARBA00022962"/>
    </source>
</evidence>
<dbReference type="GO" id="GO:0097367">
    <property type="term" value="F:carbohydrate derivative binding"/>
    <property type="evidence" value="ECO:0007669"/>
    <property type="project" value="InterPro"/>
</dbReference>
<dbReference type="RefSeq" id="WP_184145052.1">
    <property type="nucleotide sequence ID" value="NZ_JACHIK010000010.1"/>
</dbReference>
<accession>A0A7W7YWJ7</accession>
<organism evidence="8 9">
    <name type="scientific">Shinella fusca</name>
    <dbReference type="NCBI Taxonomy" id="544480"/>
    <lineage>
        <taxon>Bacteria</taxon>
        <taxon>Pseudomonadati</taxon>
        <taxon>Pseudomonadota</taxon>
        <taxon>Alphaproteobacteria</taxon>
        <taxon>Hyphomicrobiales</taxon>
        <taxon>Rhizobiaceae</taxon>
        <taxon>Shinella</taxon>
    </lineage>
</organism>
<name>A0A7W7YWJ7_9HYPH</name>
<dbReference type="EC" id="2.6.1.16" evidence="2"/>
<evidence type="ECO:0000256" key="3">
    <source>
        <dbReference type="ARBA" id="ARBA00016090"/>
    </source>
</evidence>
<dbReference type="PANTHER" id="PTHR10937">
    <property type="entry name" value="GLUCOSAMINE--FRUCTOSE-6-PHOSPHATE AMINOTRANSFERASE, ISOMERIZING"/>
    <property type="match status" value="1"/>
</dbReference>
<dbReference type="PANTHER" id="PTHR10937:SF0">
    <property type="entry name" value="GLUTAMINE--FRUCTOSE-6-PHOSPHATE TRANSAMINASE (ISOMERIZING)"/>
    <property type="match status" value="1"/>
</dbReference>
<dbReference type="InterPro" id="IPR046348">
    <property type="entry name" value="SIS_dom_sf"/>
</dbReference>
<proteinExistence type="predicted"/>
<evidence type="ECO:0000256" key="2">
    <source>
        <dbReference type="ARBA" id="ARBA00012916"/>
    </source>
</evidence>
<evidence type="ECO:0000256" key="4">
    <source>
        <dbReference type="ARBA" id="ARBA00022576"/>
    </source>
</evidence>
<comment type="catalytic activity">
    <reaction evidence="1">
        <text>D-fructose 6-phosphate + L-glutamine = D-glucosamine 6-phosphate + L-glutamate</text>
        <dbReference type="Rhea" id="RHEA:13237"/>
        <dbReference type="ChEBI" id="CHEBI:29985"/>
        <dbReference type="ChEBI" id="CHEBI:58359"/>
        <dbReference type="ChEBI" id="CHEBI:58725"/>
        <dbReference type="ChEBI" id="CHEBI:61527"/>
        <dbReference type="EC" id="2.6.1.16"/>
    </reaction>
</comment>
<dbReference type="CDD" id="cd05009">
    <property type="entry name" value="SIS_GlmS_GlmD_2"/>
    <property type="match status" value="1"/>
</dbReference>
<gene>
    <name evidence="8" type="ORF">HNQ66_003100</name>
</gene>
<dbReference type="Proteomes" id="UP000535406">
    <property type="component" value="Unassembled WGS sequence"/>
</dbReference>
<keyword evidence="4 8" id="KW-0032">Aminotransferase</keyword>
<evidence type="ECO:0000313" key="9">
    <source>
        <dbReference type="Proteomes" id="UP000535406"/>
    </source>
</evidence>